<reference evidence="2" key="1">
    <citation type="journal article" date="2014" name="Genome Biol. Evol.">
        <title>Pangenome evidence for extensive interdomain horizontal transfer affecting lineage core and shell genes in uncultured planktonic thaumarchaeota and euryarchaeota.</title>
        <authorList>
            <person name="Deschamps P."/>
            <person name="Zivanovic Y."/>
            <person name="Moreira D."/>
            <person name="Rodriguez-Valera F."/>
            <person name="Lopez-Garcia P."/>
        </authorList>
    </citation>
    <scope>NUCLEOTIDE SEQUENCE</scope>
</reference>
<accession>A0A075G8C9</accession>
<dbReference type="AlphaFoldDB" id="A0A075G8C9"/>
<proteinExistence type="predicted"/>
<keyword evidence="1" id="KW-0175">Coiled coil</keyword>
<dbReference type="EMBL" id="KF900522">
    <property type="protein sequence ID" value="AIE97972.1"/>
    <property type="molecule type" value="Genomic_DNA"/>
</dbReference>
<evidence type="ECO:0008006" key="3">
    <source>
        <dbReference type="Google" id="ProtNLM"/>
    </source>
</evidence>
<feature type="coiled-coil region" evidence="1">
    <location>
        <begin position="363"/>
        <end position="390"/>
    </location>
</feature>
<evidence type="ECO:0000313" key="2">
    <source>
        <dbReference type="EMBL" id="AIE97972.1"/>
    </source>
</evidence>
<organism evidence="2">
    <name type="scientific">uncultured marine thaumarchaeote KM3_03_G08</name>
    <dbReference type="NCBI Taxonomy" id="1455962"/>
    <lineage>
        <taxon>Archaea</taxon>
        <taxon>Nitrososphaerota</taxon>
        <taxon>environmental samples</taxon>
    </lineage>
</organism>
<sequence>MKKIGQFIYPWGNGHYTRMMRLDEILSKYLSEEFDTHYFSKGEIYKKLLEKFPDKQKNVHEILMPTPIDGKVGPSISLSLLNMFFPVADNPSLVNQVKNYMKKEREFYNKEKFDLVINDGDMGSNVLANKRGIPSLFVTNQYMPRLWKSRSYLKPGLYFVSKQIAKATRILVADSAPPHTICEYNLNFPDTVKDKVTYVGHFSNRKSVNSASLTDLERLVDVTDFGYWMRTGNKSTNDVVGQRYEEVFHETEMKNERRIISHAKNDKSIDKVVGKDGKKYSVLEACEKKVDWIQIDIGFLTEHERQTVLKGCKYAVINGSHTVMGEIIGVSSKPIIGMPIYDEHTNQIKWAEERQVGVLAESKKQAIKAIQMIRQNYNKYQERLEEFSKNFDGNGAENTAKIVSEILERKK</sequence>
<protein>
    <recommendedName>
        <fullName evidence="3">Glycosyl transferase related to UDP-glucuronosyltransferase</fullName>
    </recommendedName>
</protein>
<name>A0A075G8C9_9ARCH</name>
<evidence type="ECO:0000256" key="1">
    <source>
        <dbReference type="SAM" id="Coils"/>
    </source>
</evidence>